<sequence length="96" mass="10367">MVVLLLEGDELMLPLEPVLPPAEPAEPPEAPMLLELPDEPELPIDVLLPVLPDEPLAPLPAGSEPLPQALRDRAAAATRARVVLRERMETFIVGTP</sequence>
<dbReference type="RefSeq" id="WP_157397061.1">
    <property type="nucleotide sequence ID" value="NZ_WSEL01000003.1"/>
</dbReference>
<evidence type="ECO:0000313" key="2">
    <source>
        <dbReference type="Proteomes" id="UP000469385"/>
    </source>
</evidence>
<accession>A0A6N8IQM0</accession>
<evidence type="ECO:0000313" key="1">
    <source>
        <dbReference type="EMBL" id="MVQ29012.1"/>
    </source>
</evidence>
<keyword evidence="2" id="KW-1185">Reference proteome</keyword>
<proteinExistence type="predicted"/>
<reference evidence="1 2" key="1">
    <citation type="submission" date="2019-12" db="EMBL/GenBank/DDBJ databases">
        <authorList>
            <person name="Huq M.A."/>
        </authorList>
    </citation>
    <scope>NUCLEOTIDE SEQUENCE [LARGE SCALE GENOMIC DNA]</scope>
    <source>
        <strain evidence="1 2">MAH-25</strain>
    </source>
</reference>
<dbReference type="AlphaFoldDB" id="A0A6N8IQM0"/>
<dbReference type="Proteomes" id="UP000469385">
    <property type="component" value="Unassembled WGS sequence"/>
</dbReference>
<protein>
    <submittedName>
        <fullName evidence="1">Uncharacterized protein</fullName>
    </submittedName>
</protein>
<comment type="caution">
    <text evidence="1">The sequence shown here is derived from an EMBL/GenBank/DDBJ whole genome shotgun (WGS) entry which is preliminary data.</text>
</comment>
<dbReference type="EMBL" id="WSEL01000003">
    <property type="protein sequence ID" value="MVQ29012.1"/>
    <property type="molecule type" value="Genomic_DNA"/>
</dbReference>
<organism evidence="1 2">
    <name type="scientific">Ramlibacter pinisoli</name>
    <dbReference type="NCBI Taxonomy" id="2682844"/>
    <lineage>
        <taxon>Bacteria</taxon>
        <taxon>Pseudomonadati</taxon>
        <taxon>Pseudomonadota</taxon>
        <taxon>Betaproteobacteria</taxon>
        <taxon>Burkholderiales</taxon>
        <taxon>Comamonadaceae</taxon>
        <taxon>Ramlibacter</taxon>
    </lineage>
</organism>
<gene>
    <name evidence="1" type="ORF">GON04_06130</name>
</gene>
<name>A0A6N8IQM0_9BURK</name>